<feature type="compositionally biased region" description="Low complexity" evidence="1">
    <location>
        <begin position="58"/>
        <end position="71"/>
    </location>
</feature>
<feature type="compositionally biased region" description="Polar residues" evidence="1">
    <location>
        <begin position="143"/>
        <end position="156"/>
    </location>
</feature>
<feature type="domain" description="BRCT" evidence="2">
    <location>
        <begin position="1249"/>
        <end position="1343"/>
    </location>
</feature>
<feature type="compositionally biased region" description="Polar residues" evidence="1">
    <location>
        <begin position="1179"/>
        <end position="1195"/>
    </location>
</feature>
<feature type="region of interest" description="Disordered" evidence="1">
    <location>
        <begin position="589"/>
        <end position="837"/>
    </location>
</feature>
<feature type="region of interest" description="Disordered" evidence="1">
    <location>
        <begin position="326"/>
        <end position="437"/>
    </location>
</feature>
<feature type="region of interest" description="Disordered" evidence="1">
    <location>
        <begin position="1372"/>
        <end position="1420"/>
    </location>
</feature>
<dbReference type="PROSITE" id="PS50172">
    <property type="entry name" value="BRCT"/>
    <property type="match status" value="1"/>
</dbReference>
<dbReference type="InterPro" id="IPR001357">
    <property type="entry name" value="BRCT_dom"/>
</dbReference>
<dbReference type="Gene3D" id="3.40.50.10190">
    <property type="entry name" value="BRCT domain"/>
    <property type="match status" value="1"/>
</dbReference>
<feature type="compositionally biased region" description="Low complexity" evidence="1">
    <location>
        <begin position="1204"/>
        <end position="1215"/>
    </location>
</feature>
<dbReference type="CDD" id="cd17716">
    <property type="entry name" value="BRCT_microcephalin_rpt1"/>
    <property type="match status" value="1"/>
</dbReference>
<feature type="compositionally biased region" description="Acidic residues" evidence="1">
    <location>
        <begin position="534"/>
        <end position="545"/>
    </location>
</feature>
<feature type="compositionally biased region" description="Pro residues" evidence="1">
    <location>
        <begin position="329"/>
        <end position="338"/>
    </location>
</feature>
<feature type="compositionally biased region" description="Basic and acidic residues" evidence="1">
    <location>
        <begin position="78"/>
        <end position="108"/>
    </location>
</feature>
<dbReference type="EMBL" id="JAACJO010000008">
    <property type="protein sequence ID" value="KAF5354954.1"/>
    <property type="molecule type" value="Genomic_DNA"/>
</dbReference>
<keyword evidence="4" id="KW-1185">Reference proteome</keyword>
<feature type="region of interest" description="Disordered" evidence="1">
    <location>
        <begin position="269"/>
        <end position="304"/>
    </location>
</feature>
<organism evidence="3 4">
    <name type="scientific">Leucocoprinus leucothites</name>
    <dbReference type="NCBI Taxonomy" id="201217"/>
    <lineage>
        <taxon>Eukaryota</taxon>
        <taxon>Fungi</taxon>
        <taxon>Dikarya</taxon>
        <taxon>Basidiomycota</taxon>
        <taxon>Agaricomycotina</taxon>
        <taxon>Agaricomycetes</taxon>
        <taxon>Agaricomycetidae</taxon>
        <taxon>Agaricales</taxon>
        <taxon>Agaricineae</taxon>
        <taxon>Agaricaceae</taxon>
        <taxon>Leucocoprinus</taxon>
    </lineage>
</organism>
<dbReference type="SMART" id="SM00292">
    <property type="entry name" value="BRCT"/>
    <property type="match status" value="1"/>
</dbReference>
<evidence type="ECO:0000259" key="2">
    <source>
        <dbReference type="PROSITE" id="PS50172"/>
    </source>
</evidence>
<comment type="caution">
    <text evidence="3">The sequence shown here is derived from an EMBL/GenBank/DDBJ whole genome shotgun (WGS) entry which is preliminary data.</text>
</comment>
<dbReference type="Proteomes" id="UP000559027">
    <property type="component" value="Unassembled WGS sequence"/>
</dbReference>
<feature type="compositionally biased region" description="Polar residues" evidence="1">
    <location>
        <begin position="651"/>
        <end position="665"/>
    </location>
</feature>
<feature type="compositionally biased region" description="Polar residues" evidence="1">
    <location>
        <begin position="122"/>
        <end position="133"/>
    </location>
</feature>
<dbReference type="InterPro" id="IPR036420">
    <property type="entry name" value="BRCT_dom_sf"/>
</dbReference>
<feature type="compositionally biased region" description="Polar residues" evidence="1">
    <location>
        <begin position="674"/>
        <end position="688"/>
    </location>
</feature>
<evidence type="ECO:0000313" key="3">
    <source>
        <dbReference type="EMBL" id="KAF5354954.1"/>
    </source>
</evidence>
<sequence>MTSKPFPERRTRSQIKLSDDILKVPEHSPMKNARNATRKNSESPSPMEQVDDSEDELLLSPPKQPKPSGSKRSVSPPPKDEYSSGATEDTHGRELKRMKWDLEGKETKNPIMTRLVKPGHARTNSEPNIGSSRKASRKRAGTASASNKPHSMSNIKPTPVAEGPTGLPGKTRAQSVPLFPSSSSLPSLPSLDLRNPPISPIRPRSPSRPTDKSHGLKVHPSPSKPSLSEHLPTTETPPDEPKARMDVVYEPTGHLVLEADTVMEHVDDHAKPTSELSTFPSEEHNLLPGISVQPPESPAPTVPLVTPLHHPVTPVPSGLSLFASMSPLTPLPETPLPPRDNDREEERYTVKEGWSFEPEKEPGVGLSLHPIPQPNFGEPKANSGIPTPSIPSRSQIPRPSMGPPPPLPDLLRPDPGKSAQTSLKPIRKGSSVPLKPDTLTLLTKNASSSISSPKTNAFAVLMNASKQGVNQQQNKDKGKGISLLPKAVPGPGTSNVKGKEKAEPETKKLTLKDKMRRSQKKKPEVPSKFVPQVFDDDEELEEEKEAEFRIPLPSTSESKEQLFPPSMEEKIVTSNQSTSLALPVQQDAPVAGPSEIHRLTPITIENEESAPKPRSPSPISPLSELETESTGFTNVELDSTAPVPPPVEDGLTSQQERMTTPTLTILDSVLLHNDQGSEANPFVDSTTEPPAVESLKEAEGPIDQLQETAPADGHSQADKLKPAPRKRRKSGIPTSTRVTRSAFKPPPPAPPNPTRRPRANSVIPHKTRSAAKKTSSGKVTMTEPDEMLLSQGSPMQTSSPIRNIRTPGSSPAKISLAKTPSKPNFSQGGSPSPTKITRAMSMFNRSADKFAIDDIGVNPNGSSLSTLSTALEKLKMPAPSRPNTSLGFNPDSGHDDDDDAVIPFEINNKHVGLRRANSMERSSATGYAGSSKPLSSSSQAGTSTGKPRLVQKPMTLFFSKSGSSSTSTSTSSNPRSAKQALLGGARPSLIGPGFKGKGKGLFNGGGGLVPANMNKRLVQKASRKTTLPTVEASPVKGGAPKSLDANDGDSGVFDASASTSGEAALGGHQEAQASEDMNDVFVAPLAKDNDEVKVPEANGPENSEKGKEKEKDRSKAKDSSRRASMALSQLSQSLSAAPAYGTSIKGIMGPPATPRKIARSVSSNYPAASTAAREGPPTGTDTADATGPSRSSTSPDRVLGSGGKRSSARQAAKAALNTEARSPSTSAGPSGSVKKAGPGKDKASTKKTESLGVLKDCRIFVDVRTDDGEEAGSLFVEMLESLGAKVQSRVGQACTHVIFKNGLMSTTTRYRLLRDPKPSVVGIAWVVECVEQRCRVEEAPFLIDINEMSVAGANKRRRSMLPKFISNDLVDATATDIEPEDGEDGDVSMDGSTSSLTMDDDLTPLERARRRRSMIFGPAT</sequence>
<dbReference type="SUPFAM" id="SSF52113">
    <property type="entry name" value="BRCT domain"/>
    <property type="match status" value="1"/>
</dbReference>
<feature type="region of interest" description="Disordered" evidence="1">
    <location>
        <begin position="873"/>
        <end position="989"/>
    </location>
</feature>
<proteinExistence type="predicted"/>
<feature type="compositionally biased region" description="Polar residues" evidence="1">
    <location>
        <begin position="821"/>
        <end position="835"/>
    </location>
</feature>
<feature type="compositionally biased region" description="Polar residues" evidence="1">
    <location>
        <begin position="790"/>
        <end position="809"/>
    </location>
</feature>
<evidence type="ECO:0000313" key="4">
    <source>
        <dbReference type="Proteomes" id="UP000559027"/>
    </source>
</evidence>
<feature type="compositionally biased region" description="Pro residues" evidence="1">
    <location>
        <begin position="744"/>
        <end position="754"/>
    </location>
</feature>
<feature type="region of interest" description="Disordered" evidence="1">
    <location>
        <begin position="466"/>
        <end position="563"/>
    </location>
</feature>
<reference evidence="3 4" key="1">
    <citation type="journal article" date="2020" name="ISME J.">
        <title>Uncovering the hidden diversity of litter-decomposition mechanisms in mushroom-forming fungi.</title>
        <authorList>
            <person name="Floudas D."/>
            <person name="Bentzer J."/>
            <person name="Ahren D."/>
            <person name="Johansson T."/>
            <person name="Persson P."/>
            <person name="Tunlid A."/>
        </authorList>
    </citation>
    <scope>NUCLEOTIDE SEQUENCE [LARGE SCALE GENOMIC DNA]</scope>
    <source>
        <strain evidence="3 4">CBS 146.42</strain>
    </source>
</reference>
<gene>
    <name evidence="3" type="ORF">D9756_005423</name>
</gene>
<feature type="region of interest" description="Disordered" evidence="1">
    <location>
        <begin position="1019"/>
        <end position="1247"/>
    </location>
</feature>
<feature type="compositionally biased region" description="Polar residues" evidence="1">
    <location>
        <begin position="628"/>
        <end position="637"/>
    </location>
</feature>
<feature type="region of interest" description="Disordered" evidence="1">
    <location>
        <begin position="1"/>
        <end position="244"/>
    </location>
</feature>
<feature type="compositionally biased region" description="Basic and acidic residues" evidence="1">
    <location>
        <begin position="339"/>
        <end position="350"/>
    </location>
</feature>
<name>A0A8H5D859_9AGAR</name>
<feature type="compositionally biased region" description="Acidic residues" evidence="1">
    <location>
        <begin position="1377"/>
        <end position="1387"/>
    </location>
</feature>
<protein>
    <recommendedName>
        <fullName evidence="2">BRCT domain-containing protein</fullName>
    </recommendedName>
</protein>
<feature type="compositionally biased region" description="Basic and acidic residues" evidence="1">
    <location>
        <begin position="497"/>
        <end position="513"/>
    </location>
</feature>
<dbReference type="OrthoDB" id="2384350at2759"/>
<feature type="compositionally biased region" description="Polar residues" evidence="1">
    <location>
        <begin position="1219"/>
        <end position="1229"/>
    </location>
</feature>
<feature type="compositionally biased region" description="Low complexity" evidence="1">
    <location>
        <begin position="175"/>
        <end position="208"/>
    </location>
</feature>
<dbReference type="Pfam" id="PF00533">
    <property type="entry name" value="BRCT"/>
    <property type="match status" value="1"/>
</dbReference>
<feature type="compositionally biased region" description="Low complexity" evidence="1">
    <location>
        <begin position="385"/>
        <end position="399"/>
    </location>
</feature>
<accession>A0A8H5D859</accession>
<feature type="compositionally biased region" description="Polar residues" evidence="1">
    <location>
        <begin position="932"/>
        <end position="945"/>
    </location>
</feature>
<feature type="compositionally biased region" description="Basic and acidic residues" evidence="1">
    <location>
        <begin position="1102"/>
        <end position="1121"/>
    </location>
</feature>
<evidence type="ECO:0000256" key="1">
    <source>
        <dbReference type="SAM" id="MobiDB-lite"/>
    </source>
</evidence>
<feature type="compositionally biased region" description="Low complexity" evidence="1">
    <location>
        <begin position="959"/>
        <end position="972"/>
    </location>
</feature>
<feature type="compositionally biased region" description="Basic and acidic residues" evidence="1">
    <location>
        <begin position="1"/>
        <end position="29"/>
    </location>
</feature>
<feature type="compositionally biased region" description="Basic and acidic residues" evidence="1">
    <location>
        <begin position="1238"/>
        <end position="1247"/>
    </location>
</feature>
<feature type="compositionally biased region" description="Low complexity" evidence="1">
    <location>
        <begin position="1122"/>
        <end position="1139"/>
    </location>
</feature>